<keyword evidence="2" id="KW-1133">Transmembrane helix</keyword>
<feature type="region of interest" description="Disordered" evidence="1">
    <location>
        <begin position="126"/>
        <end position="145"/>
    </location>
</feature>
<evidence type="ECO:0000313" key="4">
    <source>
        <dbReference type="Proteomes" id="UP000054342"/>
    </source>
</evidence>
<gene>
    <name evidence="3" type="ORF">PV05_04822</name>
</gene>
<feature type="compositionally biased region" description="Basic and acidic residues" evidence="1">
    <location>
        <begin position="134"/>
        <end position="145"/>
    </location>
</feature>
<dbReference type="HOGENOM" id="CLU_1677652_0_0_1"/>
<dbReference type="RefSeq" id="XP_013316724.1">
    <property type="nucleotide sequence ID" value="XM_013461270.1"/>
</dbReference>
<name>A0A0D2EN47_9EURO</name>
<evidence type="ECO:0000256" key="2">
    <source>
        <dbReference type="SAM" id="Phobius"/>
    </source>
</evidence>
<dbReference type="Proteomes" id="UP000054342">
    <property type="component" value="Unassembled WGS sequence"/>
</dbReference>
<dbReference type="Pfam" id="PF07543">
    <property type="entry name" value="PGA2"/>
    <property type="match status" value="1"/>
</dbReference>
<dbReference type="EMBL" id="KN847319">
    <property type="protein sequence ID" value="KIW56140.1"/>
    <property type="molecule type" value="Genomic_DNA"/>
</dbReference>
<accession>A0A0D2EN47</accession>
<evidence type="ECO:0000313" key="3">
    <source>
        <dbReference type="EMBL" id="KIW56140.1"/>
    </source>
</evidence>
<evidence type="ECO:0000256" key="1">
    <source>
        <dbReference type="SAM" id="MobiDB-lite"/>
    </source>
</evidence>
<reference evidence="3 4" key="1">
    <citation type="submission" date="2015-01" db="EMBL/GenBank/DDBJ databases">
        <title>The Genome Sequence of Exophiala xenobiotica CBS118157.</title>
        <authorList>
            <consortium name="The Broad Institute Genomics Platform"/>
            <person name="Cuomo C."/>
            <person name="de Hoog S."/>
            <person name="Gorbushina A."/>
            <person name="Stielow B."/>
            <person name="Teixiera M."/>
            <person name="Abouelleil A."/>
            <person name="Chapman S.B."/>
            <person name="Priest M."/>
            <person name="Young S.K."/>
            <person name="Wortman J."/>
            <person name="Nusbaum C."/>
            <person name="Birren B."/>
        </authorList>
    </citation>
    <scope>NUCLEOTIDE SEQUENCE [LARGE SCALE GENOMIC DNA]</scope>
    <source>
        <strain evidence="3 4">CBS 118157</strain>
    </source>
</reference>
<dbReference type="InterPro" id="IPR011431">
    <property type="entry name" value="Trafficking_Pga2"/>
</dbReference>
<protein>
    <submittedName>
        <fullName evidence="3">Uncharacterized protein</fullName>
    </submittedName>
</protein>
<keyword evidence="2" id="KW-0812">Transmembrane</keyword>
<organism evidence="3 4">
    <name type="scientific">Exophiala xenobiotica</name>
    <dbReference type="NCBI Taxonomy" id="348802"/>
    <lineage>
        <taxon>Eukaryota</taxon>
        <taxon>Fungi</taxon>
        <taxon>Dikarya</taxon>
        <taxon>Ascomycota</taxon>
        <taxon>Pezizomycotina</taxon>
        <taxon>Eurotiomycetes</taxon>
        <taxon>Chaetothyriomycetidae</taxon>
        <taxon>Chaetothyriales</taxon>
        <taxon>Herpotrichiellaceae</taxon>
        <taxon>Exophiala</taxon>
    </lineage>
</organism>
<dbReference type="OrthoDB" id="4127469at2759"/>
<feature type="transmembrane region" description="Helical" evidence="2">
    <location>
        <begin position="31"/>
        <end position="48"/>
    </location>
</feature>
<keyword evidence="4" id="KW-1185">Reference proteome</keyword>
<sequence>MVEYVAPPEDLSRLNPIQRYMQKGQLGRQDYVWLFIVVLAYFTARPYIQKFFKWWMGTQDQKEGEQVMDEYFKSKAKVGPNAIRGTEPEEPNPILEKAGNASASGSNLDKKGGLVNRKVKGKSGEEQLLDWDDEPLRKPTEGDKSDVVAWLDKWSNEAEQ</sequence>
<feature type="region of interest" description="Disordered" evidence="1">
    <location>
        <begin position="79"/>
        <end position="121"/>
    </location>
</feature>
<dbReference type="AlphaFoldDB" id="A0A0D2EN47"/>
<keyword evidence="2" id="KW-0472">Membrane</keyword>
<proteinExistence type="predicted"/>
<dbReference type="GeneID" id="25326730"/>